<dbReference type="AlphaFoldDB" id="A0A5R9IP97"/>
<evidence type="ECO:0000313" key="2">
    <source>
        <dbReference type="Proteomes" id="UP000307790"/>
    </source>
</evidence>
<dbReference type="Proteomes" id="UP000307790">
    <property type="component" value="Unassembled WGS sequence"/>
</dbReference>
<dbReference type="RefSeq" id="WP_138318622.1">
    <property type="nucleotide sequence ID" value="NZ_VCBC01000003.1"/>
</dbReference>
<accession>A0A5R9IP97</accession>
<dbReference type="EMBL" id="VCBC01000003">
    <property type="protein sequence ID" value="TLU67340.1"/>
    <property type="molecule type" value="Genomic_DNA"/>
</dbReference>
<protein>
    <submittedName>
        <fullName evidence="1">Uncharacterized protein</fullName>
    </submittedName>
</protein>
<dbReference type="OrthoDB" id="5593751at2"/>
<name>A0A5R9IP97_9GAMM</name>
<sequence length="87" mass="10335">MMLNNQQYKEIVTSVDGWIPLMVMAEKSALFSYAQLRLMHNRREEHPHLNKCFRRVGKRILVNDKLFGLWMANELPEQRADMLTETT</sequence>
<comment type="caution">
    <text evidence="1">The sequence shown here is derived from an EMBL/GenBank/DDBJ whole genome shotgun (WGS) entry which is preliminary data.</text>
</comment>
<proteinExistence type="predicted"/>
<reference evidence="1 2" key="1">
    <citation type="submission" date="2019-05" db="EMBL/GenBank/DDBJ databases">
        <title>Genome sequences of Thalassotalea litorea 1K03283.</title>
        <authorList>
            <person name="Zhang D."/>
        </authorList>
    </citation>
    <scope>NUCLEOTIDE SEQUENCE [LARGE SCALE GENOMIC DNA]</scope>
    <source>
        <strain evidence="1 2">MCCC 1K03283</strain>
    </source>
</reference>
<organism evidence="1 2">
    <name type="scientific">Thalassotalea litorea</name>
    <dbReference type="NCBI Taxonomy" id="2020715"/>
    <lineage>
        <taxon>Bacteria</taxon>
        <taxon>Pseudomonadati</taxon>
        <taxon>Pseudomonadota</taxon>
        <taxon>Gammaproteobacteria</taxon>
        <taxon>Alteromonadales</taxon>
        <taxon>Colwelliaceae</taxon>
        <taxon>Thalassotalea</taxon>
    </lineage>
</organism>
<evidence type="ECO:0000313" key="1">
    <source>
        <dbReference type="EMBL" id="TLU67340.1"/>
    </source>
</evidence>
<gene>
    <name evidence="1" type="ORF">FE810_03395</name>
</gene>
<keyword evidence="2" id="KW-1185">Reference proteome</keyword>